<name>A0A418NN93_9SPHN</name>
<dbReference type="PANTHER" id="PTHR37951">
    <property type="entry name" value="CYTOPLASMIC PROTEIN-RELATED"/>
    <property type="match status" value="1"/>
</dbReference>
<dbReference type="RefSeq" id="WP_119588162.1">
    <property type="nucleotide sequence ID" value="NZ_CAWODQ010000005.1"/>
</dbReference>
<feature type="region of interest" description="Disordered" evidence="1">
    <location>
        <begin position="1"/>
        <end position="23"/>
    </location>
</feature>
<dbReference type="InterPro" id="IPR010657">
    <property type="entry name" value="ImpA_N"/>
</dbReference>
<evidence type="ECO:0000313" key="3">
    <source>
        <dbReference type="EMBL" id="RIV82863.1"/>
    </source>
</evidence>
<evidence type="ECO:0000313" key="4">
    <source>
        <dbReference type="Proteomes" id="UP000286576"/>
    </source>
</evidence>
<reference evidence="3 4" key="1">
    <citation type="submission" date="2018-08" db="EMBL/GenBank/DDBJ databases">
        <title>Erythrobacter zhengii sp.nov., a bacterium isolated from deep-sea sediment.</title>
        <authorList>
            <person name="Fang C."/>
            <person name="Wu Y.-H."/>
            <person name="Sun C."/>
            <person name="Wang H."/>
            <person name="Cheng H."/>
            <person name="Meng F.-X."/>
            <person name="Wang C.-S."/>
            <person name="Xu X.-W."/>
        </authorList>
    </citation>
    <scope>NUCLEOTIDE SEQUENCE [LARGE SCALE GENOMIC DNA]</scope>
    <source>
        <strain evidence="3 4">V18</strain>
    </source>
</reference>
<evidence type="ECO:0000256" key="1">
    <source>
        <dbReference type="SAM" id="MobiDB-lite"/>
    </source>
</evidence>
<feature type="compositionally biased region" description="Acidic residues" evidence="1">
    <location>
        <begin position="249"/>
        <end position="258"/>
    </location>
</feature>
<dbReference type="Pfam" id="PF06812">
    <property type="entry name" value="ImpA_N"/>
    <property type="match status" value="1"/>
</dbReference>
<dbReference type="Proteomes" id="UP000286576">
    <property type="component" value="Unassembled WGS sequence"/>
</dbReference>
<gene>
    <name evidence="3" type="ORF">D2V07_17285</name>
</gene>
<feature type="region of interest" description="Disordered" evidence="1">
    <location>
        <begin position="243"/>
        <end position="277"/>
    </location>
</feature>
<dbReference type="EMBL" id="QXFL01000013">
    <property type="protein sequence ID" value="RIV82863.1"/>
    <property type="molecule type" value="Genomic_DNA"/>
</dbReference>
<dbReference type="OrthoDB" id="9771118at2"/>
<dbReference type="AlphaFoldDB" id="A0A418NN93"/>
<protein>
    <recommendedName>
        <fullName evidence="2">ImpA N-terminal domain-containing protein</fullName>
    </recommendedName>
</protein>
<sequence length="344" mass="37769">MKSLDELLAPIEGDSPTGEDLDDSETFEALRTAFDFRFPIDVGLEEVEEGREMPPPVDWEEQIAIIEDLSDKTKDIFLAASLARCGIATDDIDTVERGLMMMAGLLETYWEDVHPQVAVLGYIGRKGVCEQIAGRGAFSIPFLNTTILREGRAAFKAEQVMNAEAGGPGSDEYAPIKRMLDTWDDERKQETADKLQSVIDAIKRIEGAMKVHADGEEAPSFDTTIEYVNSVRNAYMVLAEMGSAKGDGEESSEGDAESLDAPMSSAGGTGAPLSGEIRSRDDVLRALRAIEQYYERAEPGHPVKIASRRLAGWVNKDFMQILNDIVPNSVDDATNVLLERQDDD</sequence>
<organism evidence="3 4">
    <name type="scientific">Aurantiacibacter zhengii</name>
    <dbReference type="NCBI Taxonomy" id="2307003"/>
    <lineage>
        <taxon>Bacteria</taxon>
        <taxon>Pseudomonadati</taxon>
        <taxon>Pseudomonadota</taxon>
        <taxon>Alphaproteobacteria</taxon>
        <taxon>Sphingomonadales</taxon>
        <taxon>Erythrobacteraceae</taxon>
        <taxon>Aurantiacibacter</taxon>
    </lineage>
</organism>
<proteinExistence type="predicted"/>
<dbReference type="PANTHER" id="PTHR37951:SF1">
    <property type="entry name" value="TYPE VI SECRETION SYSTEM COMPONENT TSSA1"/>
    <property type="match status" value="1"/>
</dbReference>
<comment type="caution">
    <text evidence="3">The sequence shown here is derived from an EMBL/GenBank/DDBJ whole genome shotgun (WGS) entry which is preliminary data.</text>
</comment>
<evidence type="ECO:0000259" key="2">
    <source>
        <dbReference type="Pfam" id="PF06812"/>
    </source>
</evidence>
<dbReference type="InterPro" id="IPR017740">
    <property type="entry name" value="TssA-like"/>
</dbReference>
<feature type="domain" description="ImpA N-terminal" evidence="2">
    <location>
        <begin position="8"/>
        <end position="127"/>
    </location>
</feature>
<keyword evidence="4" id="KW-1185">Reference proteome</keyword>
<accession>A0A418NN93</accession>